<dbReference type="Proteomes" id="UP001148838">
    <property type="component" value="Unassembled WGS sequence"/>
</dbReference>
<feature type="region of interest" description="Disordered" evidence="1">
    <location>
        <begin position="60"/>
        <end position="85"/>
    </location>
</feature>
<reference evidence="2 3" key="1">
    <citation type="journal article" date="2022" name="Allergy">
        <title>Genome assembly and annotation of Periplaneta americana reveal a comprehensive cockroach allergen profile.</title>
        <authorList>
            <person name="Wang L."/>
            <person name="Xiong Q."/>
            <person name="Saelim N."/>
            <person name="Wang L."/>
            <person name="Nong W."/>
            <person name="Wan A.T."/>
            <person name="Shi M."/>
            <person name="Liu X."/>
            <person name="Cao Q."/>
            <person name="Hui J.H.L."/>
            <person name="Sookrung N."/>
            <person name="Leung T.F."/>
            <person name="Tungtrongchitr A."/>
            <person name="Tsui S.K.W."/>
        </authorList>
    </citation>
    <scope>NUCLEOTIDE SEQUENCE [LARGE SCALE GENOMIC DNA]</scope>
    <source>
        <strain evidence="2">PWHHKU_190912</strain>
    </source>
</reference>
<feature type="compositionally biased region" description="Basic and acidic residues" evidence="1">
    <location>
        <begin position="63"/>
        <end position="73"/>
    </location>
</feature>
<sequence length="85" mass="9878">MAGLCEGGNEPAGSLRAIYFSKCKCSKDKKIPSDEREFIVDQRTMRKIVIGGTDLKMTRHNKKKEERKVNEQRKLKRLGRIKELR</sequence>
<gene>
    <name evidence="2" type="ORF">ANN_19428</name>
</gene>
<name>A0ABQ8SAU8_PERAM</name>
<protein>
    <submittedName>
        <fullName evidence="2">Uncharacterized protein</fullName>
    </submittedName>
</protein>
<keyword evidence="3" id="KW-1185">Reference proteome</keyword>
<evidence type="ECO:0000313" key="3">
    <source>
        <dbReference type="Proteomes" id="UP001148838"/>
    </source>
</evidence>
<evidence type="ECO:0000313" key="2">
    <source>
        <dbReference type="EMBL" id="KAJ4430837.1"/>
    </source>
</evidence>
<comment type="caution">
    <text evidence="2">The sequence shown here is derived from an EMBL/GenBank/DDBJ whole genome shotgun (WGS) entry which is preliminary data.</text>
</comment>
<proteinExistence type="predicted"/>
<organism evidence="2 3">
    <name type="scientific">Periplaneta americana</name>
    <name type="common">American cockroach</name>
    <name type="synonym">Blatta americana</name>
    <dbReference type="NCBI Taxonomy" id="6978"/>
    <lineage>
        <taxon>Eukaryota</taxon>
        <taxon>Metazoa</taxon>
        <taxon>Ecdysozoa</taxon>
        <taxon>Arthropoda</taxon>
        <taxon>Hexapoda</taxon>
        <taxon>Insecta</taxon>
        <taxon>Pterygota</taxon>
        <taxon>Neoptera</taxon>
        <taxon>Polyneoptera</taxon>
        <taxon>Dictyoptera</taxon>
        <taxon>Blattodea</taxon>
        <taxon>Blattoidea</taxon>
        <taxon>Blattidae</taxon>
        <taxon>Blattinae</taxon>
        <taxon>Periplaneta</taxon>
    </lineage>
</organism>
<dbReference type="EMBL" id="JAJSOF020000031">
    <property type="protein sequence ID" value="KAJ4430837.1"/>
    <property type="molecule type" value="Genomic_DNA"/>
</dbReference>
<evidence type="ECO:0000256" key="1">
    <source>
        <dbReference type="SAM" id="MobiDB-lite"/>
    </source>
</evidence>
<accession>A0ABQ8SAU8</accession>